<dbReference type="GO" id="GO:0006567">
    <property type="term" value="P:L-threonine catabolic process"/>
    <property type="evidence" value="ECO:0007669"/>
    <property type="project" value="TreeGrafter"/>
</dbReference>
<dbReference type="InterPro" id="IPR036052">
    <property type="entry name" value="TrpB-like_PALP_sf"/>
</dbReference>
<proteinExistence type="predicted"/>
<dbReference type="GO" id="GO:0004794">
    <property type="term" value="F:threonine deaminase activity"/>
    <property type="evidence" value="ECO:0007669"/>
    <property type="project" value="TreeGrafter"/>
</dbReference>
<accession>A0A381UHG1</accession>
<sequence length="323" mass="33182">MDPLTLIPVTAIEEAGDRIADSAIKTPLLPLKLPDSPCEIWLKAECLQPIGSFKIRGAANAMALANRNDLEQGVYTASAGNMAQGIAFNARRFGIPCRVIVPDTAPQNKLESIERLGATAVPLPFDEWWSVICNHGHPSEKGFFIHPVCDPAVIAGNGTVGLEILSELPDVDSVIVPYGGGGLSCGIGSALKALRPSIQVFAAEVETASPFAASLAAGEAVEVERTPTFIDGIGGKSVLPEMWPLASSLLDGSIVVSVKQVCDAIQAMVSEVHLVAEGAGGASLAAALTGLAGNGKTVAVVSGGNLNPAALKTILEGNIPPSP</sequence>
<evidence type="ECO:0000256" key="3">
    <source>
        <dbReference type="ARBA" id="ARBA00023239"/>
    </source>
</evidence>
<name>A0A381UHG1_9ZZZZ</name>
<comment type="cofactor">
    <cofactor evidence="1">
        <name>pyridoxal 5'-phosphate</name>
        <dbReference type="ChEBI" id="CHEBI:597326"/>
    </cofactor>
</comment>
<evidence type="ECO:0000313" key="5">
    <source>
        <dbReference type="EMBL" id="SVA27605.1"/>
    </source>
</evidence>
<organism evidence="5">
    <name type="scientific">marine metagenome</name>
    <dbReference type="NCBI Taxonomy" id="408172"/>
    <lineage>
        <taxon>unclassified sequences</taxon>
        <taxon>metagenomes</taxon>
        <taxon>ecological metagenomes</taxon>
    </lineage>
</organism>
<keyword evidence="3" id="KW-0456">Lyase</keyword>
<dbReference type="PANTHER" id="PTHR48078">
    <property type="entry name" value="THREONINE DEHYDRATASE, MITOCHONDRIAL-RELATED"/>
    <property type="match status" value="1"/>
</dbReference>
<dbReference type="Pfam" id="PF00291">
    <property type="entry name" value="PALP"/>
    <property type="match status" value="1"/>
</dbReference>
<dbReference type="PANTHER" id="PTHR48078:SF6">
    <property type="entry name" value="L-THREONINE DEHYDRATASE CATABOLIC TDCB"/>
    <property type="match status" value="1"/>
</dbReference>
<dbReference type="SUPFAM" id="SSF53686">
    <property type="entry name" value="Tryptophan synthase beta subunit-like PLP-dependent enzymes"/>
    <property type="match status" value="1"/>
</dbReference>
<evidence type="ECO:0000256" key="1">
    <source>
        <dbReference type="ARBA" id="ARBA00001933"/>
    </source>
</evidence>
<dbReference type="GO" id="GO:0003941">
    <property type="term" value="F:L-serine ammonia-lyase activity"/>
    <property type="evidence" value="ECO:0007669"/>
    <property type="project" value="TreeGrafter"/>
</dbReference>
<evidence type="ECO:0000256" key="2">
    <source>
        <dbReference type="ARBA" id="ARBA00022898"/>
    </source>
</evidence>
<dbReference type="InterPro" id="IPR050147">
    <property type="entry name" value="Ser/Thr_Dehydratase"/>
</dbReference>
<feature type="domain" description="Tryptophan synthase beta chain-like PALP" evidence="4">
    <location>
        <begin position="23"/>
        <end position="303"/>
    </location>
</feature>
<keyword evidence="2" id="KW-0663">Pyridoxal phosphate</keyword>
<dbReference type="EMBL" id="UINC01006450">
    <property type="protein sequence ID" value="SVA27605.1"/>
    <property type="molecule type" value="Genomic_DNA"/>
</dbReference>
<dbReference type="InterPro" id="IPR001926">
    <property type="entry name" value="TrpB-like_PALP"/>
</dbReference>
<dbReference type="GO" id="GO:0006565">
    <property type="term" value="P:L-serine catabolic process"/>
    <property type="evidence" value="ECO:0007669"/>
    <property type="project" value="TreeGrafter"/>
</dbReference>
<protein>
    <recommendedName>
        <fullName evidence="4">Tryptophan synthase beta chain-like PALP domain-containing protein</fullName>
    </recommendedName>
</protein>
<dbReference type="AlphaFoldDB" id="A0A381UHG1"/>
<reference evidence="5" key="1">
    <citation type="submission" date="2018-05" db="EMBL/GenBank/DDBJ databases">
        <authorList>
            <person name="Lanie J.A."/>
            <person name="Ng W.-L."/>
            <person name="Kazmierczak K.M."/>
            <person name="Andrzejewski T.M."/>
            <person name="Davidsen T.M."/>
            <person name="Wayne K.J."/>
            <person name="Tettelin H."/>
            <person name="Glass J.I."/>
            <person name="Rusch D."/>
            <person name="Podicherti R."/>
            <person name="Tsui H.-C.T."/>
            <person name="Winkler M.E."/>
        </authorList>
    </citation>
    <scope>NUCLEOTIDE SEQUENCE</scope>
</reference>
<gene>
    <name evidence="5" type="ORF">METZ01_LOCUS80459</name>
</gene>
<dbReference type="Gene3D" id="3.40.50.1100">
    <property type="match status" value="2"/>
</dbReference>
<dbReference type="GO" id="GO:0009097">
    <property type="term" value="P:isoleucine biosynthetic process"/>
    <property type="evidence" value="ECO:0007669"/>
    <property type="project" value="TreeGrafter"/>
</dbReference>
<evidence type="ECO:0000259" key="4">
    <source>
        <dbReference type="Pfam" id="PF00291"/>
    </source>
</evidence>